<dbReference type="EMBL" id="BAABHW010000003">
    <property type="protein sequence ID" value="GAA5076324.1"/>
    <property type="molecule type" value="Genomic_DNA"/>
</dbReference>
<dbReference type="InterPro" id="IPR039910">
    <property type="entry name" value="D15-like"/>
</dbReference>
<comment type="subcellular location">
    <subcellularLocation>
        <location evidence="1">Membrane</location>
    </subcellularLocation>
</comment>
<dbReference type="PANTHER" id="PTHR12815">
    <property type="entry name" value="SORTING AND ASSEMBLY MACHINERY SAMM50 PROTEIN FAMILY MEMBER"/>
    <property type="match status" value="1"/>
</dbReference>
<sequence>MRVSPADEDLRDRLRAASLLLQEPPEGGRSAQDVLAAARADYARLTAALYDSGHFSPVVNILLDGREAAAISPFAVPGRIGQVVINVSPGPDYAFGVAEIGPLARNSDLIPEFAPGAPASTSVLRDATGAAIDGWRDRGYATADVAGQQITARHREAELDARITLDPGPVITFGALIPQGYERMRPERIVEIAGLPSGLTYSPAELARAEERLRDTGVFAAVALEETEPTANDVMDIDAVVSESPLRRIGFGAEISTDEGARLTAYWLHRNLFGGAERLRFDAAITGIGQQEISTDALEGIDLEFSGRYSRPATFTPDTTAYFEFDLFQLREPSFTVTGAGIEAGVEHVFSNRLEGSLGLGLLGVRIDGPFGEFDIGYALLPAELTWDNRDDPLDPADGVFVSATTTPFLSFQGSGGARYTLDARGYLGFGENDRTRLAARAQLGGVFSDDIDDIPPDVLFYSGGSGTVRGQEYQSLGATYGGIESGGRGFAGLSTELRQDIGDTNFGIVAFADMGLISSDAAFQDDSDWHAGAGLGLRYATPFGPIRVDLATPVRGGGVGEDIYLYIGIGQAF</sequence>
<dbReference type="Pfam" id="PF01103">
    <property type="entry name" value="Omp85"/>
    <property type="match status" value="1"/>
</dbReference>
<dbReference type="Gene3D" id="2.40.160.50">
    <property type="entry name" value="membrane protein fhac: a member of the omp85/tpsb transporter family"/>
    <property type="match status" value="1"/>
</dbReference>
<comment type="caution">
    <text evidence="5">The sequence shown here is derived from an EMBL/GenBank/DDBJ whole genome shotgun (WGS) entry which is preliminary data.</text>
</comment>
<organism evidence="5 6">
    <name type="scientific">[Roseibacterium] beibuensis</name>
    <dbReference type="NCBI Taxonomy" id="1193142"/>
    <lineage>
        <taxon>Bacteria</taxon>
        <taxon>Pseudomonadati</taxon>
        <taxon>Pseudomonadota</taxon>
        <taxon>Alphaproteobacteria</taxon>
        <taxon>Rhodobacterales</taxon>
        <taxon>Roseobacteraceae</taxon>
        <taxon>Roseicyclus</taxon>
    </lineage>
</organism>
<reference evidence="6" key="1">
    <citation type="journal article" date="2019" name="Int. J. Syst. Evol. Microbiol.">
        <title>The Global Catalogue of Microorganisms (GCM) 10K type strain sequencing project: providing services to taxonomists for standard genome sequencing and annotation.</title>
        <authorList>
            <consortium name="The Broad Institute Genomics Platform"/>
            <consortium name="The Broad Institute Genome Sequencing Center for Infectious Disease"/>
            <person name="Wu L."/>
            <person name="Ma J."/>
        </authorList>
    </citation>
    <scope>NUCLEOTIDE SEQUENCE [LARGE SCALE GENOMIC DNA]</scope>
    <source>
        <strain evidence="6">JCM 18015</strain>
    </source>
</reference>
<evidence type="ECO:0000256" key="1">
    <source>
        <dbReference type="ARBA" id="ARBA00004370"/>
    </source>
</evidence>
<evidence type="ECO:0000259" key="4">
    <source>
        <dbReference type="Pfam" id="PF01103"/>
    </source>
</evidence>
<dbReference type="Proteomes" id="UP001499910">
    <property type="component" value="Unassembled WGS sequence"/>
</dbReference>
<dbReference type="Gene3D" id="3.10.20.310">
    <property type="entry name" value="membrane protein fhac"/>
    <property type="match status" value="1"/>
</dbReference>
<accession>A0ABP9LHR2</accession>
<proteinExistence type="predicted"/>
<evidence type="ECO:0000256" key="2">
    <source>
        <dbReference type="ARBA" id="ARBA00022452"/>
    </source>
</evidence>
<protein>
    <submittedName>
        <fullName evidence="5">Autotransporter assembly complex family protein</fullName>
    </submittedName>
</protein>
<feature type="domain" description="Bacterial surface antigen (D15)" evidence="4">
    <location>
        <begin position="271"/>
        <end position="574"/>
    </location>
</feature>
<evidence type="ECO:0000313" key="5">
    <source>
        <dbReference type="EMBL" id="GAA5076324.1"/>
    </source>
</evidence>
<dbReference type="InterPro" id="IPR000184">
    <property type="entry name" value="Bac_surfAg_D15"/>
</dbReference>
<name>A0ABP9LHR2_9RHOB</name>
<dbReference type="PANTHER" id="PTHR12815:SF42">
    <property type="entry name" value="BACTERIAL SURFACE ANTIGEN (D15) DOMAIN-CONTAINING PROTEIN"/>
    <property type="match status" value="1"/>
</dbReference>
<keyword evidence="3" id="KW-0472">Membrane</keyword>
<evidence type="ECO:0000313" key="6">
    <source>
        <dbReference type="Proteomes" id="UP001499910"/>
    </source>
</evidence>
<keyword evidence="2" id="KW-1134">Transmembrane beta strand</keyword>
<keyword evidence="2" id="KW-0812">Transmembrane</keyword>
<gene>
    <name evidence="5" type="ORF">GCM10023209_25310</name>
</gene>
<evidence type="ECO:0000256" key="3">
    <source>
        <dbReference type="ARBA" id="ARBA00023136"/>
    </source>
</evidence>
<keyword evidence="6" id="KW-1185">Reference proteome</keyword>